<dbReference type="AlphaFoldDB" id="A0AA42CDW1"/>
<organism evidence="9 10">
    <name type="scientific">Limobrevibacterium gyesilva</name>
    <dbReference type="NCBI Taxonomy" id="2991712"/>
    <lineage>
        <taxon>Bacteria</taxon>
        <taxon>Pseudomonadati</taxon>
        <taxon>Pseudomonadota</taxon>
        <taxon>Alphaproteobacteria</taxon>
        <taxon>Acetobacterales</taxon>
        <taxon>Acetobacteraceae</taxon>
        <taxon>Limobrevibacterium</taxon>
    </lineage>
</organism>
<dbReference type="Gene3D" id="1.10.3720.10">
    <property type="entry name" value="MetI-like"/>
    <property type="match status" value="1"/>
</dbReference>
<evidence type="ECO:0000256" key="5">
    <source>
        <dbReference type="ARBA" id="ARBA00022989"/>
    </source>
</evidence>
<evidence type="ECO:0000313" key="10">
    <source>
        <dbReference type="Proteomes" id="UP001165679"/>
    </source>
</evidence>
<proteinExistence type="inferred from homology"/>
<dbReference type="InterPro" id="IPR000515">
    <property type="entry name" value="MetI-like"/>
</dbReference>
<dbReference type="InterPro" id="IPR035906">
    <property type="entry name" value="MetI-like_sf"/>
</dbReference>
<evidence type="ECO:0000256" key="1">
    <source>
        <dbReference type="ARBA" id="ARBA00004651"/>
    </source>
</evidence>
<dbReference type="Pfam" id="PF00528">
    <property type="entry name" value="BPD_transp_1"/>
    <property type="match status" value="1"/>
</dbReference>
<feature type="transmembrane region" description="Helical" evidence="7">
    <location>
        <begin position="236"/>
        <end position="262"/>
    </location>
</feature>
<feature type="transmembrane region" description="Helical" evidence="7">
    <location>
        <begin position="12"/>
        <end position="30"/>
    </location>
</feature>
<keyword evidence="3" id="KW-1003">Cell membrane</keyword>
<dbReference type="GO" id="GO:0071916">
    <property type="term" value="F:dipeptide transmembrane transporter activity"/>
    <property type="evidence" value="ECO:0007669"/>
    <property type="project" value="TreeGrafter"/>
</dbReference>
<feature type="domain" description="ABC transmembrane type-1" evidence="8">
    <location>
        <begin position="96"/>
        <end position="301"/>
    </location>
</feature>
<keyword evidence="2 7" id="KW-0813">Transport</keyword>
<evidence type="ECO:0000256" key="4">
    <source>
        <dbReference type="ARBA" id="ARBA00022692"/>
    </source>
</evidence>
<evidence type="ECO:0000256" key="3">
    <source>
        <dbReference type="ARBA" id="ARBA00022475"/>
    </source>
</evidence>
<keyword evidence="10" id="KW-1185">Reference proteome</keyword>
<keyword evidence="6 7" id="KW-0472">Membrane</keyword>
<dbReference type="InterPro" id="IPR045621">
    <property type="entry name" value="BPD_transp_1_N"/>
</dbReference>
<evidence type="ECO:0000256" key="2">
    <source>
        <dbReference type="ARBA" id="ARBA00022448"/>
    </source>
</evidence>
<sequence length="315" mass="33339">MTRAILSRGGELLFVAFGVSVLTFLMIHLVPGDAAQVMLGAADASPEKIAALRHQLGLDQTLVAQYAHWIAGALQGDLGTSVWTGRPVIEEIAGRVGVTIELTVLSLTAAIVIALPAGCLMATLRSSTAEYAVRVLSVAGITVPSFWLGAMLLYGAAAVAPNMQVVGYVPFAQDPLANLQRMLLPTIALALPVVASLARVVRASMQEALGQDYVRTARAKGLTERRVIFAHALRNALIPFLTTVGIMAGYLFGGSVVVEQVFALPGLGRLMVGAIAERNYPLIQAAILLATVTFVLVNFLVDLLYIAADPRARRT</sequence>
<feature type="transmembrane region" description="Helical" evidence="7">
    <location>
        <begin position="104"/>
        <end position="124"/>
    </location>
</feature>
<evidence type="ECO:0000256" key="6">
    <source>
        <dbReference type="ARBA" id="ARBA00023136"/>
    </source>
</evidence>
<gene>
    <name evidence="9" type="ORF">OL599_12290</name>
</gene>
<protein>
    <submittedName>
        <fullName evidence="9">ABC transporter permease</fullName>
    </submittedName>
</protein>
<dbReference type="SUPFAM" id="SSF161098">
    <property type="entry name" value="MetI-like"/>
    <property type="match status" value="1"/>
</dbReference>
<dbReference type="Proteomes" id="UP001165679">
    <property type="component" value="Unassembled WGS sequence"/>
</dbReference>
<comment type="subcellular location">
    <subcellularLocation>
        <location evidence="1 7">Cell membrane</location>
        <topology evidence="1 7">Multi-pass membrane protein</topology>
    </subcellularLocation>
</comment>
<comment type="similarity">
    <text evidence="7">Belongs to the binding-protein-dependent transport system permease family.</text>
</comment>
<comment type="caution">
    <text evidence="9">The sequence shown here is derived from an EMBL/GenBank/DDBJ whole genome shotgun (WGS) entry which is preliminary data.</text>
</comment>
<keyword evidence="5 7" id="KW-1133">Transmembrane helix</keyword>
<dbReference type="RefSeq" id="WP_264714066.1">
    <property type="nucleotide sequence ID" value="NZ_JAPDNT010000008.1"/>
</dbReference>
<dbReference type="PANTHER" id="PTHR43163:SF6">
    <property type="entry name" value="DIPEPTIDE TRANSPORT SYSTEM PERMEASE PROTEIN DPPB-RELATED"/>
    <property type="match status" value="1"/>
</dbReference>
<name>A0AA42CDW1_9PROT</name>
<reference evidence="9" key="1">
    <citation type="submission" date="2022-09" db="EMBL/GenBank/DDBJ databases">
        <title>Rhodovastum sp. nov. RN2-1 isolated from soil in Seongnam, South Korea.</title>
        <authorList>
            <person name="Le N.T."/>
        </authorList>
    </citation>
    <scope>NUCLEOTIDE SEQUENCE</scope>
    <source>
        <strain evidence="9">RN2-1</strain>
    </source>
</reference>
<evidence type="ECO:0000256" key="7">
    <source>
        <dbReference type="RuleBase" id="RU363032"/>
    </source>
</evidence>
<feature type="transmembrane region" description="Helical" evidence="7">
    <location>
        <begin position="136"/>
        <end position="159"/>
    </location>
</feature>
<dbReference type="PROSITE" id="PS50928">
    <property type="entry name" value="ABC_TM1"/>
    <property type="match status" value="1"/>
</dbReference>
<dbReference type="PANTHER" id="PTHR43163">
    <property type="entry name" value="DIPEPTIDE TRANSPORT SYSTEM PERMEASE PROTEIN DPPB-RELATED"/>
    <property type="match status" value="1"/>
</dbReference>
<dbReference type="EMBL" id="JAPDNT010000008">
    <property type="protein sequence ID" value="MCW3475353.1"/>
    <property type="molecule type" value="Genomic_DNA"/>
</dbReference>
<evidence type="ECO:0000259" key="8">
    <source>
        <dbReference type="PROSITE" id="PS50928"/>
    </source>
</evidence>
<reference evidence="9" key="2">
    <citation type="submission" date="2022-10" db="EMBL/GenBank/DDBJ databases">
        <authorList>
            <person name="Trinh H.N."/>
        </authorList>
    </citation>
    <scope>NUCLEOTIDE SEQUENCE</scope>
    <source>
        <strain evidence="9">RN2-1</strain>
    </source>
</reference>
<feature type="transmembrane region" description="Helical" evidence="7">
    <location>
        <begin position="282"/>
        <end position="308"/>
    </location>
</feature>
<dbReference type="CDD" id="cd06261">
    <property type="entry name" value="TM_PBP2"/>
    <property type="match status" value="1"/>
</dbReference>
<keyword evidence="4 7" id="KW-0812">Transmembrane</keyword>
<evidence type="ECO:0000313" key="9">
    <source>
        <dbReference type="EMBL" id="MCW3475353.1"/>
    </source>
</evidence>
<dbReference type="GO" id="GO:0005886">
    <property type="term" value="C:plasma membrane"/>
    <property type="evidence" value="ECO:0007669"/>
    <property type="project" value="UniProtKB-SubCell"/>
</dbReference>
<accession>A0AA42CDW1</accession>
<dbReference type="Pfam" id="PF19300">
    <property type="entry name" value="BPD_transp_1_N"/>
    <property type="match status" value="1"/>
</dbReference>
<feature type="transmembrane region" description="Helical" evidence="7">
    <location>
        <begin position="179"/>
        <end position="201"/>
    </location>
</feature>